<comment type="caution">
    <text evidence="1">The sequence shown here is derived from an EMBL/GenBank/DDBJ whole genome shotgun (WGS) entry which is preliminary data.</text>
</comment>
<organism evidence="1 2">
    <name type="scientific">Popillia japonica</name>
    <name type="common">Japanese beetle</name>
    <dbReference type="NCBI Taxonomy" id="7064"/>
    <lineage>
        <taxon>Eukaryota</taxon>
        <taxon>Metazoa</taxon>
        <taxon>Ecdysozoa</taxon>
        <taxon>Arthropoda</taxon>
        <taxon>Hexapoda</taxon>
        <taxon>Insecta</taxon>
        <taxon>Pterygota</taxon>
        <taxon>Neoptera</taxon>
        <taxon>Endopterygota</taxon>
        <taxon>Coleoptera</taxon>
        <taxon>Polyphaga</taxon>
        <taxon>Scarabaeiformia</taxon>
        <taxon>Scarabaeidae</taxon>
        <taxon>Rutelinae</taxon>
        <taxon>Popillia</taxon>
    </lineage>
</organism>
<sequence length="250" mass="28901">MEEHVRRVLKKEETKAHYLEKNIQNEIIDLLHQRLHQSVQSHIINEIKKDYTPDISKVEQMTLVIRYVSVNKCDSNEVEIKINESFLGFLPVERSRGKQLYEILIGEISDLGLNLQNIKGQRNDNGYNMRGEKTGVQSRIKNFNSRAFYVPCSSHSLNLVVNGMAKASLEAANFFSIIQKIYLFFSASTFRWAILLKHVQGLTLKPLSDTRWEMGDVYDALLSIYENQELDNIIRSEASGLLNCIKQFKF</sequence>
<evidence type="ECO:0000313" key="2">
    <source>
        <dbReference type="Proteomes" id="UP001458880"/>
    </source>
</evidence>
<dbReference type="PANTHER" id="PTHR45749:SF35">
    <property type="entry name" value="AC-LIKE TRANSPOSASE-RELATED"/>
    <property type="match status" value="1"/>
</dbReference>
<gene>
    <name evidence="1" type="ORF">QE152_g3811</name>
</gene>
<name>A0AAW1N4S5_POPJA</name>
<protein>
    <recommendedName>
        <fullName evidence="3">DUF4371 domain-containing protein</fullName>
    </recommendedName>
</protein>
<dbReference type="AlphaFoldDB" id="A0AAW1N4S5"/>
<evidence type="ECO:0000313" key="1">
    <source>
        <dbReference type="EMBL" id="KAK9753012.1"/>
    </source>
</evidence>
<dbReference type="SUPFAM" id="SSF53098">
    <property type="entry name" value="Ribonuclease H-like"/>
    <property type="match status" value="1"/>
</dbReference>
<evidence type="ECO:0008006" key="3">
    <source>
        <dbReference type="Google" id="ProtNLM"/>
    </source>
</evidence>
<dbReference type="PANTHER" id="PTHR45749">
    <property type="match status" value="1"/>
</dbReference>
<reference evidence="1 2" key="1">
    <citation type="journal article" date="2024" name="BMC Genomics">
        <title>De novo assembly and annotation of Popillia japonica's genome with initial clues to its potential as an invasive pest.</title>
        <authorList>
            <person name="Cucini C."/>
            <person name="Boschi S."/>
            <person name="Funari R."/>
            <person name="Cardaioli E."/>
            <person name="Iannotti N."/>
            <person name="Marturano G."/>
            <person name="Paoli F."/>
            <person name="Bruttini M."/>
            <person name="Carapelli A."/>
            <person name="Frati F."/>
            <person name="Nardi F."/>
        </authorList>
    </citation>
    <scope>NUCLEOTIDE SEQUENCE [LARGE SCALE GENOMIC DNA]</scope>
    <source>
        <strain evidence="1">DMR45628</strain>
    </source>
</reference>
<dbReference type="Proteomes" id="UP001458880">
    <property type="component" value="Unassembled WGS sequence"/>
</dbReference>
<keyword evidence="2" id="KW-1185">Reference proteome</keyword>
<accession>A0AAW1N4S5</accession>
<proteinExistence type="predicted"/>
<dbReference type="EMBL" id="JASPKY010000016">
    <property type="protein sequence ID" value="KAK9753012.1"/>
    <property type="molecule type" value="Genomic_DNA"/>
</dbReference>
<dbReference type="InterPro" id="IPR012337">
    <property type="entry name" value="RNaseH-like_sf"/>
</dbReference>